<proteinExistence type="predicted"/>
<name>A0A1N6ZFY7_9ACTN</name>
<protein>
    <submittedName>
        <fullName evidence="2">Molybdopterin or thiamine biosynthesis adenylyltransferase</fullName>
    </submittedName>
</protein>
<dbReference type="InterPro" id="IPR000594">
    <property type="entry name" value="ThiF_NAD_FAD-bd"/>
</dbReference>
<evidence type="ECO:0000313" key="3">
    <source>
        <dbReference type="Proteomes" id="UP000186096"/>
    </source>
</evidence>
<dbReference type="CDD" id="cd00757">
    <property type="entry name" value="ThiF_MoeB_HesA_family"/>
    <property type="match status" value="1"/>
</dbReference>
<dbReference type="GO" id="GO:0016779">
    <property type="term" value="F:nucleotidyltransferase activity"/>
    <property type="evidence" value="ECO:0007669"/>
    <property type="project" value="UniProtKB-KW"/>
</dbReference>
<dbReference type="GO" id="GO:0005829">
    <property type="term" value="C:cytosol"/>
    <property type="evidence" value="ECO:0007669"/>
    <property type="project" value="TreeGrafter"/>
</dbReference>
<dbReference type="Gene3D" id="3.40.50.720">
    <property type="entry name" value="NAD(P)-binding Rossmann-like Domain"/>
    <property type="match status" value="1"/>
</dbReference>
<dbReference type="GO" id="GO:0004792">
    <property type="term" value="F:thiosulfate-cyanide sulfurtransferase activity"/>
    <property type="evidence" value="ECO:0007669"/>
    <property type="project" value="TreeGrafter"/>
</dbReference>
<keyword evidence="3" id="KW-1185">Reference proteome</keyword>
<sequence length="369" mass="38996">MLLPRVKRRHEPHRFDDGTVRIGGEIYGLATEISDPTGGAWAALTLMDGTRSPADVAEAVCRRLPGVSAPQAARIVAALIASGHVEDAAAPAPGELSERERRRYDRSQAFFHQVDLTPGRQGWDAQVRLRAARVVVLGLGGTGSHAAWALAASGVGRLHCVDADVVELSNLNRQVLYSEDDLGRAKVDAALGRLRRLNSDIEVTGERRAIGSEADLLSVVAGADVLALCADEPREPGIRIWANRVCARAGVPWVGGGYNGPLVTVGVFTPGRGACYECLSAGEARRRRPGLPVDLGGPAVVAASAGLSGHLVAHSVISLITGVPEPTTGTVVGLNLVAPDQHVWVRHPPRPDCRVCGIQRTSTKSQNRT</sequence>
<dbReference type="AlphaFoldDB" id="A0A1N6ZFY7"/>
<dbReference type="GO" id="GO:0008641">
    <property type="term" value="F:ubiquitin-like modifier activating enzyme activity"/>
    <property type="evidence" value="ECO:0007669"/>
    <property type="project" value="InterPro"/>
</dbReference>
<dbReference type="InterPro" id="IPR045886">
    <property type="entry name" value="ThiF/MoeB/HesA"/>
</dbReference>
<evidence type="ECO:0000313" key="2">
    <source>
        <dbReference type="EMBL" id="SIR25728.1"/>
    </source>
</evidence>
<dbReference type="EMBL" id="FTNI01000007">
    <property type="protein sequence ID" value="SIR25728.1"/>
    <property type="molecule type" value="Genomic_DNA"/>
</dbReference>
<dbReference type="RefSeq" id="WP_204053634.1">
    <property type="nucleotide sequence ID" value="NZ_FTNI01000007.1"/>
</dbReference>
<organism evidence="2 3">
    <name type="scientific">Microbispora rosea</name>
    <dbReference type="NCBI Taxonomy" id="58117"/>
    <lineage>
        <taxon>Bacteria</taxon>
        <taxon>Bacillati</taxon>
        <taxon>Actinomycetota</taxon>
        <taxon>Actinomycetes</taxon>
        <taxon>Streptosporangiales</taxon>
        <taxon>Streptosporangiaceae</taxon>
        <taxon>Microbispora</taxon>
    </lineage>
</organism>
<dbReference type="STRING" id="58117.SAMN05421833_107124"/>
<reference evidence="3" key="1">
    <citation type="submission" date="2017-01" db="EMBL/GenBank/DDBJ databases">
        <authorList>
            <person name="Varghese N."/>
            <person name="Submissions S."/>
        </authorList>
    </citation>
    <scope>NUCLEOTIDE SEQUENCE [LARGE SCALE GENOMIC DNA]</scope>
    <source>
        <strain evidence="3">ATCC 12950</strain>
    </source>
</reference>
<dbReference type="PANTHER" id="PTHR10953">
    <property type="entry name" value="UBIQUITIN-ACTIVATING ENZYME E1"/>
    <property type="match status" value="1"/>
</dbReference>
<keyword evidence="2" id="KW-0548">Nucleotidyltransferase</keyword>
<dbReference type="PANTHER" id="PTHR10953:SF102">
    <property type="entry name" value="ADENYLYLTRANSFERASE AND SULFURTRANSFERASE MOCS3"/>
    <property type="match status" value="1"/>
</dbReference>
<evidence type="ECO:0000259" key="1">
    <source>
        <dbReference type="Pfam" id="PF00899"/>
    </source>
</evidence>
<dbReference type="GO" id="GO:0008146">
    <property type="term" value="F:sulfotransferase activity"/>
    <property type="evidence" value="ECO:0007669"/>
    <property type="project" value="TreeGrafter"/>
</dbReference>
<gene>
    <name evidence="2" type="ORF">SAMN05421833_107124</name>
</gene>
<dbReference type="Proteomes" id="UP000186096">
    <property type="component" value="Unassembled WGS sequence"/>
</dbReference>
<accession>A0A1N6ZFY7</accession>
<dbReference type="InterPro" id="IPR035985">
    <property type="entry name" value="Ubiquitin-activating_enz"/>
</dbReference>
<feature type="domain" description="THIF-type NAD/FAD binding fold" evidence="1">
    <location>
        <begin position="122"/>
        <end position="354"/>
    </location>
</feature>
<dbReference type="SUPFAM" id="SSF69572">
    <property type="entry name" value="Activating enzymes of the ubiquitin-like proteins"/>
    <property type="match status" value="1"/>
</dbReference>
<dbReference type="Pfam" id="PF00899">
    <property type="entry name" value="ThiF"/>
    <property type="match status" value="1"/>
</dbReference>
<keyword evidence="2" id="KW-0808">Transferase</keyword>